<dbReference type="RefSeq" id="WP_278476661.1">
    <property type="nucleotide sequence ID" value="NZ_JABZRE010000001.1"/>
</dbReference>
<gene>
    <name evidence="2" type="ORF">HXM94_00395</name>
</gene>
<evidence type="ECO:0000256" key="1">
    <source>
        <dbReference type="SAM" id="Phobius"/>
    </source>
</evidence>
<dbReference type="EMBL" id="JABZRE010000001">
    <property type="protein sequence ID" value="MBF1306232.1"/>
    <property type="molecule type" value="Genomic_DNA"/>
</dbReference>
<keyword evidence="1" id="KW-1133">Transmembrane helix</keyword>
<sequence length="364" mass="41061">MEKEKNDNKKILLKKINGKEAFTKAKTEFVNFYKTTKGKVIIVITLVGLVSGGVGLYLKHERTKPIGIEEKVAVSAPEAKRGKDFRAKKVLAESIDGSKLGDRGYKYLFELPLQVSSDAFADKSKNKEEFNGTEAFIKNQITLLSTKDPNDVSAAAASYARNGKNYKFTTDENLIAYGIGRDSMNYFEFLKTIEDVSSSGKSEFEAEFGKKFRARIGTPFSAATIASTLSVSGLSELVDDDNSTAIKEPAVYQEAVQFKNYEDIVQKSQRINIESTDTNKAMEAWNKYKSLNSIYQIRFKEIDSGRDVTAFVLEDQNGRLTVYGIYYNKIYKEDSWVRYYRASPIKPKASLDDLNWETFKKALK</sequence>
<organism evidence="2 3">
    <name type="scientific">Parvimonas micra</name>
    <dbReference type="NCBI Taxonomy" id="33033"/>
    <lineage>
        <taxon>Bacteria</taxon>
        <taxon>Bacillati</taxon>
        <taxon>Bacillota</taxon>
        <taxon>Tissierellia</taxon>
        <taxon>Tissierellales</taxon>
        <taxon>Peptoniphilaceae</taxon>
        <taxon>Parvimonas</taxon>
    </lineage>
</organism>
<keyword evidence="1" id="KW-0812">Transmembrane</keyword>
<proteinExistence type="predicted"/>
<evidence type="ECO:0000313" key="2">
    <source>
        <dbReference type="EMBL" id="MBF1306232.1"/>
    </source>
</evidence>
<keyword evidence="1" id="KW-0472">Membrane</keyword>
<comment type="caution">
    <text evidence="2">The sequence shown here is derived from an EMBL/GenBank/DDBJ whole genome shotgun (WGS) entry which is preliminary data.</text>
</comment>
<dbReference type="AlphaFoldDB" id="A0A930H300"/>
<reference evidence="2" key="1">
    <citation type="submission" date="2020-04" db="EMBL/GenBank/DDBJ databases">
        <title>Deep metagenomics examines the oral microbiome during advanced dental caries in children, revealing novel taxa and co-occurrences with host molecules.</title>
        <authorList>
            <person name="Baker J.L."/>
            <person name="Morton J.T."/>
            <person name="Dinis M."/>
            <person name="Alvarez R."/>
            <person name="Tran N.C."/>
            <person name="Knight R."/>
            <person name="Edlund A."/>
        </authorList>
    </citation>
    <scope>NUCLEOTIDE SEQUENCE</scope>
    <source>
        <strain evidence="2">JCVI_23_bin.11</strain>
    </source>
</reference>
<dbReference type="Proteomes" id="UP000758611">
    <property type="component" value="Unassembled WGS sequence"/>
</dbReference>
<protein>
    <submittedName>
        <fullName evidence="2">Uncharacterized protein</fullName>
    </submittedName>
</protein>
<evidence type="ECO:0000313" key="3">
    <source>
        <dbReference type="Proteomes" id="UP000758611"/>
    </source>
</evidence>
<accession>A0A930H300</accession>
<name>A0A930H300_9FIRM</name>
<feature type="transmembrane region" description="Helical" evidence="1">
    <location>
        <begin position="40"/>
        <end position="58"/>
    </location>
</feature>